<dbReference type="Proteomes" id="UP000244867">
    <property type="component" value="Unassembled WGS sequence"/>
</dbReference>
<evidence type="ECO:0000259" key="3">
    <source>
        <dbReference type="Pfam" id="PF13458"/>
    </source>
</evidence>
<dbReference type="CDD" id="cd06343">
    <property type="entry name" value="PBP1_ABC_ligand_binding-like"/>
    <property type="match status" value="1"/>
</dbReference>
<sequence length="433" mass="45160">MNRTLRSRASRAWARTATGIATTVTIAVTTTACGGAGGGSESAPGVTGDTIKIGSTQPLTGPVAPGYAKMSKAMAAYFNYVNDNGGVHGRSIDFVVEDDGYNPTKTAEKTRKLVLKDKVFALVGAFGTAPHTAVLDFIRQNKVPDLFPSSGSVSWNQPDIYPDTFGWQTDYIREGKVLASYVKENFAGKTVCAFGQGDDLGADGVKGVETVLGKDGLKASEAYTATNPDVKAQIGKLQASGCEVVVSFSSPGFTALALGTSAKLGFKAQWVVVSIGSDPVGLTGYLKDDAAALTNGLISSTFLPLPTDADNSWIKLFTTINNEYNEEQGLDSIVLYGYALAYSAVEALQAAGKDLTREGLLKVLGSGDLVGPGLTPFAFSADDHSGFIGTAMTRITDLKAEIISPVYVTDDGDGPVEKYDGVAPQAPKGGISK</sequence>
<evidence type="ECO:0000313" key="4">
    <source>
        <dbReference type="EMBL" id="PUA81072.1"/>
    </source>
</evidence>
<organism evidence="4 5">
    <name type="scientific">Nocardioides currus</name>
    <dbReference type="NCBI Taxonomy" id="2133958"/>
    <lineage>
        <taxon>Bacteria</taxon>
        <taxon>Bacillati</taxon>
        <taxon>Actinomycetota</taxon>
        <taxon>Actinomycetes</taxon>
        <taxon>Propionibacteriales</taxon>
        <taxon>Nocardioidaceae</taxon>
        <taxon>Nocardioides</taxon>
    </lineage>
</organism>
<dbReference type="AlphaFoldDB" id="A0A2R7YXH5"/>
<keyword evidence="5" id="KW-1185">Reference proteome</keyword>
<evidence type="ECO:0000256" key="2">
    <source>
        <dbReference type="ARBA" id="ARBA00022729"/>
    </source>
</evidence>
<comment type="similarity">
    <text evidence="1">Belongs to the leucine-binding protein family.</text>
</comment>
<name>A0A2R7YXH5_9ACTN</name>
<dbReference type="Pfam" id="PF13458">
    <property type="entry name" value="Peripla_BP_6"/>
    <property type="match status" value="1"/>
</dbReference>
<gene>
    <name evidence="4" type="ORF">C7S10_11925</name>
</gene>
<comment type="caution">
    <text evidence="4">The sequence shown here is derived from an EMBL/GenBank/DDBJ whole genome shotgun (WGS) entry which is preliminary data.</text>
</comment>
<dbReference type="OrthoDB" id="7337537at2"/>
<protein>
    <submittedName>
        <fullName evidence="4">ABC transporter substrate-binding protein</fullName>
    </submittedName>
</protein>
<proteinExistence type="inferred from homology"/>
<evidence type="ECO:0000313" key="5">
    <source>
        <dbReference type="Proteomes" id="UP000244867"/>
    </source>
</evidence>
<evidence type="ECO:0000256" key="1">
    <source>
        <dbReference type="ARBA" id="ARBA00010062"/>
    </source>
</evidence>
<reference evidence="4 5" key="1">
    <citation type="submission" date="2018-03" db="EMBL/GenBank/DDBJ databases">
        <authorList>
            <person name="Keele B.F."/>
        </authorList>
    </citation>
    <scope>NUCLEOTIDE SEQUENCE [LARGE SCALE GENOMIC DNA]</scope>
    <source>
        <strain evidence="4 5">IB-3</strain>
    </source>
</reference>
<dbReference type="PROSITE" id="PS51257">
    <property type="entry name" value="PROKAR_LIPOPROTEIN"/>
    <property type="match status" value="1"/>
</dbReference>
<dbReference type="PANTHER" id="PTHR47235">
    <property type="entry name" value="BLR6548 PROTEIN"/>
    <property type="match status" value="1"/>
</dbReference>
<dbReference type="PANTHER" id="PTHR47235:SF1">
    <property type="entry name" value="BLR6548 PROTEIN"/>
    <property type="match status" value="1"/>
</dbReference>
<feature type="domain" description="Leucine-binding protein" evidence="3">
    <location>
        <begin position="50"/>
        <end position="387"/>
    </location>
</feature>
<dbReference type="InterPro" id="IPR028082">
    <property type="entry name" value="Peripla_BP_I"/>
</dbReference>
<keyword evidence="2" id="KW-0732">Signal</keyword>
<dbReference type="InterPro" id="IPR028081">
    <property type="entry name" value="Leu-bd"/>
</dbReference>
<dbReference type="RefSeq" id="WP_108344640.1">
    <property type="nucleotide sequence ID" value="NZ_PYXZ01000004.1"/>
</dbReference>
<dbReference type="Gene3D" id="3.40.50.2300">
    <property type="match status" value="2"/>
</dbReference>
<dbReference type="EMBL" id="PYXZ01000004">
    <property type="protein sequence ID" value="PUA81072.1"/>
    <property type="molecule type" value="Genomic_DNA"/>
</dbReference>
<dbReference type="SUPFAM" id="SSF53822">
    <property type="entry name" value="Periplasmic binding protein-like I"/>
    <property type="match status" value="1"/>
</dbReference>
<accession>A0A2R7YXH5</accession>